<dbReference type="AlphaFoldDB" id="A0AAD7CX68"/>
<organism evidence="2 3">
    <name type="scientific">Mycena rosella</name>
    <name type="common">Pink bonnet</name>
    <name type="synonym">Agaricus rosellus</name>
    <dbReference type="NCBI Taxonomy" id="1033263"/>
    <lineage>
        <taxon>Eukaryota</taxon>
        <taxon>Fungi</taxon>
        <taxon>Dikarya</taxon>
        <taxon>Basidiomycota</taxon>
        <taxon>Agaricomycotina</taxon>
        <taxon>Agaricomycetes</taxon>
        <taxon>Agaricomycetidae</taxon>
        <taxon>Agaricales</taxon>
        <taxon>Marasmiineae</taxon>
        <taxon>Mycenaceae</taxon>
        <taxon>Mycena</taxon>
    </lineage>
</organism>
<sequence>MERLTHPGEGLTVSTVSRSHPPSLKSPVETRLANFRYLRSGSNTLILDPETGQELQRHALWLVDGSVICQAERTLFKVHVSQLSRHSALFRDIFTLPQPSRPRSLSGGDTLDDLDTRAMLEECENCPVVFLHDKAEDVASFLAALYDGPNFGTNDRDDFRAVAGILRLSTKYIVDSLRAKALAHLCIAWPSTLKGWDAREDLGRSFEMETSTSAGHFYPSPIDVINLAREVDAPCLLPSAFYDLCRYSYSQIYEPTEDEPLYQPTPTPTLLPIDMQRLSLGKEAAHHNITALIQTMGHAQTHIRAQTHTHIRKSSTGGICVSAAACRKDFSELVDLATQHYLFDRERGHCDPLYVSEELGQLKSAEFSECKACARSLETWAAREREKMWRMIPLWFRLESPSDKSPTAI</sequence>
<accession>A0AAD7CX68</accession>
<evidence type="ECO:0000313" key="2">
    <source>
        <dbReference type="EMBL" id="KAJ7668367.1"/>
    </source>
</evidence>
<evidence type="ECO:0000313" key="3">
    <source>
        <dbReference type="Proteomes" id="UP001221757"/>
    </source>
</evidence>
<dbReference type="Proteomes" id="UP001221757">
    <property type="component" value="Unassembled WGS sequence"/>
</dbReference>
<name>A0AAD7CX68_MYCRO</name>
<protein>
    <recommendedName>
        <fullName evidence="4">BTB domain-containing protein</fullName>
    </recommendedName>
</protein>
<dbReference type="EMBL" id="JARKIE010000194">
    <property type="protein sequence ID" value="KAJ7668367.1"/>
    <property type="molecule type" value="Genomic_DNA"/>
</dbReference>
<evidence type="ECO:0008006" key="4">
    <source>
        <dbReference type="Google" id="ProtNLM"/>
    </source>
</evidence>
<gene>
    <name evidence="2" type="ORF">B0H17DRAFT_990130</name>
</gene>
<feature type="region of interest" description="Disordered" evidence="1">
    <location>
        <begin position="1"/>
        <end position="25"/>
    </location>
</feature>
<proteinExistence type="predicted"/>
<keyword evidence="3" id="KW-1185">Reference proteome</keyword>
<reference evidence="2" key="1">
    <citation type="submission" date="2023-03" db="EMBL/GenBank/DDBJ databases">
        <title>Massive genome expansion in bonnet fungi (Mycena s.s.) driven by repeated elements and novel gene families across ecological guilds.</title>
        <authorList>
            <consortium name="Lawrence Berkeley National Laboratory"/>
            <person name="Harder C.B."/>
            <person name="Miyauchi S."/>
            <person name="Viragh M."/>
            <person name="Kuo A."/>
            <person name="Thoen E."/>
            <person name="Andreopoulos B."/>
            <person name="Lu D."/>
            <person name="Skrede I."/>
            <person name="Drula E."/>
            <person name="Henrissat B."/>
            <person name="Morin E."/>
            <person name="Kohler A."/>
            <person name="Barry K."/>
            <person name="LaButti K."/>
            <person name="Morin E."/>
            <person name="Salamov A."/>
            <person name="Lipzen A."/>
            <person name="Mereny Z."/>
            <person name="Hegedus B."/>
            <person name="Baldrian P."/>
            <person name="Stursova M."/>
            <person name="Weitz H."/>
            <person name="Taylor A."/>
            <person name="Grigoriev I.V."/>
            <person name="Nagy L.G."/>
            <person name="Martin F."/>
            <person name="Kauserud H."/>
        </authorList>
    </citation>
    <scope>NUCLEOTIDE SEQUENCE</scope>
    <source>
        <strain evidence="2">CBHHK067</strain>
    </source>
</reference>
<evidence type="ECO:0000256" key="1">
    <source>
        <dbReference type="SAM" id="MobiDB-lite"/>
    </source>
</evidence>
<comment type="caution">
    <text evidence="2">The sequence shown here is derived from an EMBL/GenBank/DDBJ whole genome shotgun (WGS) entry which is preliminary data.</text>
</comment>